<dbReference type="Pfam" id="PF13185">
    <property type="entry name" value="GAF_2"/>
    <property type="match status" value="1"/>
</dbReference>
<keyword evidence="1" id="KW-0808">Transferase</keyword>
<dbReference type="PIRSF" id="PIRSF036625">
    <property type="entry name" value="GAF_ANTAR"/>
    <property type="match status" value="1"/>
</dbReference>
<reference evidence="7" key="1">
    <citation type="journal article" date="2019" name="Int. J. Syst. Evol. Microbiol.">
        <title>The Global Catalogue of Microorganisms (GCM) 10K type strain sequencing project: providing services to taxonomists for standard genome sequencing and annotation.</title>
        <authorList>
            <consortium name="The Broad Institute Genomics Platform"/>
            <consortium name="The Broad Institute Genome Sequencing Center for Infectious Disease"/>
            <person name="Wu L."/>
            <person name="Ma J."/>
        </authorList>
    </citation>
    <scope>NUCLEOTIDE SEQUENCE [LARGE SCALE GENOMIC DNA]</scope>
    <source>
        <strain evidence="7">JCM 13813</strain>
    </source>
</reference>
<proteinExistence type="predicted"/>
<evidence type="ECO:0000313" key="6">
    <source>
        <dbReference type="EMBL" id="GAA2113315.1"/>
    </source>
</evidence>
<evidence type="ECO:0000256" key="3">
    <source>
        <dbReference type="ARBA" id="ARBA00023015"/>
    </source>
</evidence>
<keyword evidence="4" id="KW-0804">Transcription</keyword>
<dbReference type="EMBL" id="BAAAMQ010000015">
    <property type="protein sequence ID" value="GAA2113315.1"/>
    <property type="molecule type" value="Genomic_DNA"/>
</dbReference>
<dbReference type="SUPFAM" id="SSF55781">
    <property type="entry name" value="GAF domain-like"/>
    <property type="match status" value="1"/>
</dbReference>
<dbReference type="Gene3D" id="3.30.450.40">
    <property type="match status" value="1"/>
</dbReference>
<dbReference type="InterPro" id="IPR029016">
    <property type="entry name" value="GAF-like_dom_sf"/>
</dbReference>
<keyword evidence="7" id="KW-1185">Reference proteome</keyword>
<dbReference type="RefSeq" id="WP_231251394.1">
    <property type="nucleotide sequence ID" value="NZ_BAAAMQ010000015.1"/>
</dbReference>
<sequence length="250" mass="27053">MNGAQRSCDSEECDRFNRELAAAARAMAEEKDTEHTLERAVRTATDLISGCDFAGVFATRVHGTETPAASHEALRLVDHLQLELGEGPAVDALRGEFDLLVVNDLAADGRWQTWSARIVDELGIHSCLCYRLFTDGETLGALMLYAKQPHAFSGPDVENGHAVAAHAAVALHGALEHEQLHEGMRTRRTIGEAIGLLRGRYGLTSDQAFAVLKRLSSHRNVKLALIAEHVVDSGDVPGAADTIAASRERK</sequence>
<dbReference type="InterPro" id="IPR012074">
    <property type="entry name" value="GAF_ANTAR"/>
</dbReference>
<dbReference type="SMART" id="SM01012">
    <property type="entry name" value="ANTAR"/>
    <property type="match status" value="1"/>
</dbReference>
<dbReference type="Pfam" id="PF03861">
    <property type="entry name" value="ANTAR"/>
    <property type="match status" value="1"/>
</dbReference>
<dbReference type="Gene3D" id="1.10.10.10">
    <property type="entry name" value="Winged helix-like DNA-binding domain superfamily/Winged helix DNA-binding domain"/>
    <property type="match status" value="1"/>
</dbReference>
<evidence type="ECO:0000313" key="7">
    <source>
        <dbReference type="Proteomes" id="UP001501161"/>
    </source>
</evidence>
<evidence type="ECO:0000256" key="2">
    <source>
        <dbReference type="ARBA" id="ARBA00022777"/>
    </source>
</evidence>
<dbReference type="PROSITE" id="PS50921">
    <property type="entry name" value="ANTAR"/>
    <property type="match status" value="1"/>
</dbReference>
<keyword evidence="3" id="KW-0805">Transcription regulation</keyword>
<name>A0ABP5J8T2_9ACTN</name>
<feature type="domain" description="ANTAR" evidence="5">
    <location>
        <begin position="170"/>
        <end position="231"/>
    </location>
</feature>
<dbReference type="InterPro" id="IPR003018">
    <property type="entry name" value="GAF"/>
</dbReference>
<organism evidence="6 7">
    <name type="scientific">Nocardioides furvisabuli</name>
    <dbReference type="NCBI Taxonomy" id="375542"/>
    <lineage>
        <taxon>Bacteria</taxon>
        <taxon>Bacillati</taxon>
        <taxon>Actinomycetota</taxon>
        <taxon>Actinomycetes</taxon>
        <taxon>Propionibacteriales</taxon>
        <taxon>Nocardioidaceae</taxon>
        <taxon>Nocardioides</taxon>
    </lineage>
</organism>
<dbReference type="SUPFAM" id="SSF52172">
    <property type="entry name" value="CheY-like"/>
    <property type="match status" value="1"/>
</dbReference>
<evidence type="ECO:0000256" key="1">
    <source>
        <dbReference type="ARBA" id="ARBA00022679"/>
    </source>
</evidence>
<evidence type="ECO:0000256" key="4">
    <source>
        <dbReference type="ARBA" id="ARBA00023163"/>
    </source>
</evidence>
<accession>A0ABP5J8T2</accession>
<dbReference type="SMART" id="SM00065">
    <property type="entry name" value="GAF"/>
    <property type="match status" value="1"/>
</dbReference>
<keyword evidence="2" id="KW-0418">Kinase</keyword>
<dbReference type="InterPro" id="IPR011006">
    <property type="entry name" value="CheY-like_superfamily"/>
</dbReference>
<comment type="caution">
    <text evidence="6">The sequence shown here is derived from an EMBL/GenBank/DDBJ whole genome shotgun (WGS) entry which is preliminary data.</text>
</comment>
<protein>
    <submittedName>
        <fullName evidence="6">GAF and ANTAR domain-containing protein</fullName>
    </submittedName>
</protein>
<gene>
    <name evidence="6" type="ORF">GCM10009726_30720</name>
</gene>
<dbReference type="InterPro" id="IPR005561">
    <property type="entry name" value="ANTAR"/>
</dbReference>
<dbReference type="Proteomes" id="UP001501161">
    <property type="component" value="Unassembled WGS sequence"/>
</dbReference>
<evidence type="ECO:0000259" key="5">
    <source>
        <dbReference type="PROSITE" id="PS50921"/>
    </source>
</evidence>
<dbReference type="InterPro" id="IPR036388">
    <property type="entry name" value="WH-like_DNA-bd_sf"/>
</dbReference>